<evidence type="ECO:0000256" key="1">
    <source>
        <dbReference type="ARBA" id="ARBA00004123"/>
    </source>
</evidence>
<evidence type="ECO:0000256" key="2">
    <source>
        <dbReference type="ARBA" id="ARBA00006181"/>
    </source>
</evidence>
<dbReference type="InterPro" id="IPR036980">
    <property type="entry name" value="RNase_P/MRP_Rpp29_sf"/>
</dbReference>
<dbReference type="GO" id="GO:0006364">
    <property type="term" value="P:rRNA processing"/>
    <property type="evidence" value="ECO:0007669"/>
    <property type="project" value="TreeGrafter"/>
</dbReference>
<comment type="similarity">
    <text evidence="2">Belongs to the eukaryotic/archaeal RNase P protein component 1 family.</text>
</comment>
<dbReference type="PANTHER" id="PTHR13348:SF0">
    <property type="entry name" value="RIBONUCLEASE P PROTEIN SUBUNIT P29"/>
    <property type="match status" value="1"/>
</dbReference>
<dbReference type="GO" id="GO:0005634">
    <property type="term" value="C:nucleus"/>
    <property type="evidence" value="ECO:0007669"/>
    <property type="project" value="UniProtKB-SubCell"/>
</dbReference>
<protein>
    <submittedName>
        <fullName evidence="3">Uncharacterized protein</fullName>
    </submittedName>
</protein>
<dbReference type="GO" id="GO:0000172">
    <property type="term" value="C:ribonuclease MRP complex"/>
    <property type="evidence" value="ECO:0007669"/>
    <property type="project" value="InterPro"/>
</dbReference>
<name>A0A6B2LNY3_9EUKA</name>
<dbReference type="EMBL" id="GIBP01009656">
    <property type="protein sequence ID" value="NDV38625.1"/>
    <property type="molecule type" value="Transcribed_RNA"/>
</dbReference>
<dbReference type="GO" id="GO:0033204">
    <property type="term" value="F:ribonuclease P RNA binding"/>
    <property type="evidence" value="ECO:0007669"/>
    <property type="project" value="InterPro"/>
</dbReference>
<dbReference type="GO" id="GO:0030677">
    <property type="term" value="C:ribonuclease P complex"/>
    <property type="evidence" value="ECO:0007669"/>
    <property type="project" value="InterPro"/>
</dbReference>
<dbReference type="PANTHER" id="PTHR13348">
    <property type="entry name" value="RIBONUCLEASE P SUBUNIT P29"/>
    <property type="match status" value="1"/>
</dbReference>
<sequence length="115" mass="13166">MHALWLQYIGDLLKNSTPEELKAKLTRADFHGCILSVIKSQTPSSVGITGIVIKETQNTFQLITKENTLKVVMKRDTVFTFVYENNLCTLYGNLFLVRSAERSVKKWKPQLTLDF</sequence>
<dbReference type="InterPro" id="IPR016848">
    <property type="entry name" value="RNase_P/MRP_Rpp29-subunit"/>
</dbReference>
<dbReference type="AlphaFoldDB" id="A0A6B2LNY3"/>
<dbReference type="InterPro" id="IPR023534">
    <property type="entry name" value="Rof/RNase_P-like"/>
</dbReference>
<dbReference type="Gene3D" id="2.30.30.210">
    <property type="entry name" value="Ribonuclease P/MRP, subunit p29"/>
    <property type="match status" value="1"/>
</dbReference>
<accession>A0A6B2LNY3</accession>
<evidence type="ECO:0000313" key="3">
    <source>
        <dbReference type="EMBL" id="NDV38625.1"/>
    </source>
</evidence>
<dbReference type="SUPFAM" id="SSF101744">
    <property type="entry name" value="Rof/RNase P subunit-like"/>
    <property type="match status" value="1"/>
</dbReference>
<dbReference type="GO" id="GO:0001682">
    <property type="term" value="P:tRNA 5'-leader removal"/>
    <property type="evidence" value="ECO:0007669"/>
    <property type="project" value="InterPro"/>
</dbReference>
<dbReference type="InterPro" id="IPR002730">
    <property type="entry name" value="Rpp29/RNP1"/>
</dbReference>
<dbReference type="SMART" id="SM00538">
    <property type="entry name" value="POP4"/>
    <property type="match status" value="1"/>
</dbReference>
<organism evidence="3">
    <name type="scientific">Arcella intermedia</name>
    <dbReference type="NCBI Taxonomy" id="1963864"/>
    <lineage>
        <taxon>Eukaryota</taxon>
        <taxon>Amoebozoa</taxon>
        <taxon>Tubulinea</taxon>
        <taxon>Elardia</taxon>
        <taxon>Arcellinida</taxon>
        <taxon>Sphaerothecina</taxon>
        <taxon>Arcellidae</taxon>
        <taxon>Arcella</taxon>
    </lineage>
</organism>
<dbReference type="Pfam" id="PF01868">
    <property type="entry name" value="RNase_P-MRP_p29"/>
    <property type="match status" value="1"/>
</dbReference>
<reference evidence="3" key="1">
    <citation type="journal article" date="2020" name="J. Eukaryot. Microbiol.">
        <title>De novo Sequencing, Assembly and Annotation of the Transcriptome for the Free-Living Testate Amoeba Arcella intermedia.</title>
        <authorList>
            <person name="Ribeiro G.M."/>
            <person name="Porfirio-Sousa A.L."/>
            <person name="Maurer-Alcala X.X."/>
            <person name="Katz L.A."/>
            <person name="Lahr D.J.G."/>
        </authorList>
    </citation>
    <scope>NUCLEOTIDE SEQUENCE</scope>
</reference>
<proteinExistence type="inferred from homology"/>
<comment type="subcellular location">
    <subcellularLocation>
        <location evidence="1">Nucleus</location>
    </subcellularLocation>
</comment>